<organism evidence="1">
    <name type="scientific">Pectobacterium versatile</name>
    <dbReference type="NCBI Taxonomy" id="2488639"/>
    <lineage>
        <taxon>Bacteria</taxon>
        <taxon>Pseudomonadati</taxon>
        <taxon>Pseudomonadota</taxon>
        <taxon>Gammaproteobacteria</taxon>
        <taxon>Enterobacterales</taxon>
        <taxon>Pectobacteriaceae</taxon>
        <taxon>Pectobacterium</taxon>
    </lineage>
</organism>
<evidence type="ECO:0000313" key="3">
    <source>
        <dbReference type="Proteomes" id="UP000237284"/>
    </source>
</evidence>
<reference evidence="1" key="1">
    <citation type="submission" date="2017-12" db="EMBL/GenBank/DDBJ databases">
        <title>First report on the novel genomospecies/subspecies of Pectobacterium carotovorum in Russia.</title>
        <authorList>
            <person name="Shirshikov F.V."/>
            <person name="Miroshnikov K."/>
            <person name="Toshakov S.V."/>
            <person name="Kabanova A.P."/>
            <person name="Barannik A.P."/>
            <person name="Shneider M."/>
            <person name="Ignatov A.N."/>
            <person name="Miroshnikov K.A."/>
        </authorList>
    </citation>
    <scope>NUCLEOTIDE SEQUENCE [LARGE SCALE GENOMIC DNA]</scope>
    <source>
        <strain evidence="1">F131</strain>
    </source>
</reference>
<accession>A0A855MAI0</accession>
<dbReference type="EMBL" id="PDVW01000040">
    <property type="protein sequence ID" value="POY48206.1"/>
    <property type="molecule type" value="Genomic_DNA"/>
</dbReference>
<dbReference type="Pfam" id="PF15580">
    <property type="entry name" value="Imm53"/>
    <property type="match status" value="1"/>
</dbReference>
<dbReference type="RefSeq" id="WP_103972412.1">
    <property type="nucleotide sequence ID" value="NZ_CAKLIE010000014.1"/>
</dbReference>
<dbReference type="AlphaFoldDB" id="A0A855MAI0"/>
<dbReference type="EMBL" id="CP065030">
    <property type="protein sequence ID" value="QPK16443.1"/>
    <property type="molecule type" value="Genomic_DNA"/>
</dbReference>
<sequence length="100" mass="11416">MNELQEIQRWYQAQCNGKWEHAFGISIDTLDNPGWRVKIDLAETSLADKPFTSLSRSAHSEGSDWIFCKTENLQFIGFCGVSNLAELLSVFLNWCRDGKT</sequence>
<dbReference type="InterPro" id="IPR028228">
    <property type="entry name" value="Imm53"/>
</dbReference>
<protein>
    <submittedName>
        <fullName evidence="2">Immunity 53 family protein</fullName>
    </submittedName>
</protein>
<name>A0A855MAI0_9GAMM</name>
<evidence type="ECO:0000313" key="1">
    <source>
        <dbReference type="EMBL" id="POY48206.1"/>
    </source>
</evidence>
<evidence type="ECO:0000313" key="2">
    <source>
        <dbReference type="EMBL" id="QPK16443.1"/>
    </source>
</evidence>
<dbReference type="GeneID" id="93388912"/>
<gene>
    <name evidence="2" type="ORF">F131LOC_003400</name>
    <name evidence="1" type="ORF">F131LOC_04050</name>
</gene>
<dbReference type="Proteomes" id="UP000237284">
    <property type="component" value="Chromosome"/>
</dbReference>
<reference evidence="2 3" key="2">
    <citation type="submission" date="2020-11" db="EMBL/GenBank/DDBJ databases">
        <title>Complete genome sequence of Pectobacterium versatile F131.</title>
        <authorList>
            <person name="Shirshikov F.V."/>
            <person name="Miroshnikov K."/>
            <person name="Toshakov S.V."/>
            <person name="Kabanova A.P."/>
            <person name="Barannik A.P."/>
            <person name="Shneider M."/>
            <person name="Ignatov A.N."/>
            <person name="Miroshnikov K.A."/>
            <person name="Mikhailova Y.V."/>
            <person name="Shelenkov A."/>
            <person name="Yanushevich Y.G."/>
            <person name="Evseev P.V."/>
        </authorList>
    </citation>
    <scope>NUCLEOTIDE SEQUENCE [LARGE SCALE GENOMIC DNA]</scope>
    <source>
        <strain evidence="2 3">F131</strain>
    </source>
</reference>
<proteinExistence type="predicted"/>